<dbReference type="GO" id="GO:0046428">
    <property type="term" value="F:1,4-dihydroxy-2-naphthoate polyprenyltransferase activity"/>
    <property type="evidence" value="ECO:0007669"/>
    <property type="project" value="UniProtKB-UniRule"/>
</dbReference>
<keyword evidence="2 8" id="KW-0474">Menaquinone biosynthesis</keyword>
<comment type="catalytic activity">
    <reaction evidence="8">
        <text>an all-trans-polyprenyl diphosphate + 1,4-dihydroxy-2-naphthoate + H(+) = a 2-demethylmenaquinol + CO2 + diphosphate</text>
        <dbReference type="Rhea" id="RHEA:26478"/>
        <dbReference type="Rhea" id="RHEA-COMP:9563"/>
        <dbReference type="Rhea" id="RHEA-COMP:9564"/>
        <dbReference type="ChEBI" id="CHEBI:11173"/>
        <dbReference type="ChEBI" id="CHEBI:15378"/>
        <dbReference type="ChEBI" id="CHEBI:16526"/>
        <dbReference type="ChEBI" id="CHEBI:33019"/>
        <dbReference type="ChEBI" id="CHEBI:55437"/>
        <dbReference type="ChEBI" id="CHEBI:58914"/>
        <dbReference type="EC" id="2.5.1.74"/>
    </reaction>
</comment>
<evidence type="ECO:0000256" key="3">
    <source>
        <dbReference type="ARBA" id="ARBA00022475"/>
    </source>
</evidence>
<evidence type="ECO:0000256" key="2">
    <source>
        <dbReference type="ARBA" id="ARBA00022428"/>
    </source>
</evidence>
<feature type="transmembrane region" description="Helical" evidence="8">
    <location>
        <begin position="53"/>
        <end position="70"/>
    </location>
</feature>
<feature type="transmembrane region" description="Helical" evidence="8">
    <location>
        <begin position="288"/>
        <end position="311"/>
    </location>
</feature>
<keyword evidence="4 8" id="KW-0808">Transferase</keyword>
<dbReference type="EC" id="2.5.1.74" evidence="8 9"/>
<dbReference type="Proteomes" id="UP000004079">
    <property type="component" value="Unassembled WGS sequence"/>
</dbReference>
<comment type="function">
    <text evidence="8">Conversion of 1,4-dihydroxy-2-naphthoate (DHNA) to demethylmenaquinone (DMK).</text>
</comment>
<dbReference type="PIRSF" id="PIRSF005355">
    <property type="entry name" value="UBIAD1"/>
    <property type="match status" value="1"/>
</dbReference>
<keyword evidence="3 8" id="KW-1003">Cell membrane</keyword>
<dbReference type="HAMAP" id="MF_01937">
    <property type="entry name" value="MenA_1"/>
    <property type="match status" value="1"/>
</dbReference>
<keyword evidence="6 8" id="KW-1133">Transmembrane helix</keyword>
<evidence type="ECO:0000256" key="4">
    <source>
        <dbReference type="ARBA" id="ARBA00022679"/>
    </source>
</evidence>
<evidence type="ECO:0000256" key="9">
    <source>
        <dbReference type="NCBIfam" id="TIGR00751"/>
    </source>
</evidence>
<evidence type="ECO:0000256" key="6">
    <source>
        <dbReference type="ARBA" id="ARBA00022989"/>
    </source>
</evidence>
<evidence type="ECO:0000256" key="1">
    <source>
        <dbReference type="ARBA" id="ARBA00004141"/>
    </source>
</evidence>
<evidence type="ECO:0000256" key="8">
    <source>
        <dbReference type="HAMAP-Rule" id="MF_01937"/>
    </source>
</evidence>
<dbReference type="PANTHER" id="PTHR13929:SF0">
    <property type="entry name" value="UBIA PRENYLTRANSFERASE DOMAIN-CONTAINING PROTEIN 1"/>
    <property type="match status" value="1"/>
</dbReference>
<feature type="transmembrane region" description="Helical" evidence="8">
    <location>
        <begin position="115"/>
        <end position="148"/>
    </location>
</feature>
<dbReference type="InterPro" id="IPR000537">
    <property type="entry name" value="UbiA_prenyltransferase"/>
</dbReference>
<keyword evidence="7 8" id="KW-0472">Membrane</keyword>
<keyword evidence="5 8" id="KW-0812">Transmembrane</keyword>
<evidence type="ECO:0000313" key="11">
    <source>
        <dbReference type="Proteomes" id="UP000004079"/>
    </source>
</evidence>
<comment type="pathway">
    <text evidence="8">Quinol/quinone metabolism; menaquinone biosynthesis; menaquinol from 1,4-dihydroxy-2-naphthoate: step 1/2.</text>
</comment>
<dbReference type="InterPro" id="IPR026046">
    <property type="entry name" value="UBIAD1"/>
</dbReference>
<dbReference type="PANTHER" id="PTHR13929">
    <property type="entry name" value="1,4-DIHYDROXY-2-NAPHTHOATE OCTAPRENYLTRANSFERASE"/>
    <property type="match status" value="1"/>
</dbReference>
<dbReference type="InterPro" id="IPR044878">
    <property type="entry name" value="UbiA_sf"/>
</dbReference>
<dbReference type="EMBL" id="ACUZ02000003">
    <property type="protein sequence ID" value="EFB33366.1"/>
    <property type="molecule type" value="Genomic_DNA"/>
</dbReference>
<evidence type="ECO:0000256" key="5">
    <source>
        <dbReference type="ARBA" id="ARBA00022692"/>
    </source>
</evidence>
<evidence type="ECO:0000313" key="10">
    <source>
        <dbReference type="EMBL" id="EFB33366.1"/>
    </source>
</evidence>
<dbReference type="AlphaFoldDB" id="D1QM96"/>
<protein>
    <recommendedName>
        <fullName evidence="8 9">1,4-dihydroxy-2-naphthoate octaprenyltransferase</fullName>
        <shortName evidence="8">DHNA-octaprenyltransferase</shortName>
        <ecNumber evidence="8 9">2.5.1.74</ecNumber>
    </recommendedName>
</protein>
<dbReference type="GO" id="GO:0005886">
    <property type="term" value="C:plasma membrane"/>
    <property type="evidence" value="ECO:0007669"/>
    <property type="project" value="UniProtKB-SubCell"/>
</dbReference>
<dbReference type="HOGENOM" id="CLU_043611_1_2_10"/>
<dbReference type="UniPathway" id="UPA00079">
    <property type="reaction ID" value="UER00168"/>
</dbReference>
<organism evidence="10 11">
    <name type="scientific">Segatella oris F0302</name>
    <dbReference type="NCBI Taxonomy" id="649760"/>
    <lineage>
        <taxon>Bacteria</taxon>
        <taxon>Pseudomonadati</taxon>
        <taxon>Bacteroidota</taxon>
        <taxon>Bacteroidia</taxon>
        <taxon>Bacteroidales</taxon>
        <taxon>Prevotellaceae</taxon>
        <taxon>Segatella</taxon>
    </lineage>
</organism>
<dbReference type="CDD" id="cd13962">
    <property type="entry name" value="PT_UbiA_UBIAD1"/>
    <property type="match status" value="1"/>
</dbReference>
<proteinExistence type="inferred from homology"/>
<dbReference type="GO" id="GO:0009234">
    <property type="term" value="P:menaquinone biosynthetic process"/>
    <property type="evidence" value="ECO:0007669"/>
    <property type="project" value="UniProtKB-UniRule"/>
</dbReference>
<name>D1QM96_9BACT</name>
<dbReference type="Gene3D" id="1.10.357.140">
    <property type="entry name" value="UbiA prenyltransferase"/>
    <property type="match status" value="1"/>
</dbReference>
<feature type="transmembrane region" description="Helical" evidence="8">
    <location>
        <begin position="259"/>
        <end position="276"/>
    </location>
</feature>
<comment type="caution">
    <text evidence="10">The sequence shown here is derived from an EMBL/GenBank/DDBJ whole genome shotgun (WGS) entry which is preliminary data.</text>
</comment>
<accession>D1QM96</accession>
<comment type="subcellular location">
    <subcellularLocation>
        <location evidence="8">Cell membrane</location>
        <topology evidence="8">Multi-pass membrane protein</topology>
    </subcellularLocation>
    <subcellularLocation>
        <location evidence="1">Membrane</location>
        <topology evidence="1">Multi-pass membrane protein</topology>
    </subcellularLocation>
</comment>
<evidence type="ECO:0000256" key="7">
    <source>
        <dbReference type="ARBA" id="ARBA00023136"/>
    </source>
</evidence>
<dbReference type="NCBIfam" id="TIGR00751">
    <property type="entry name" value="menA"/>
    <property type="match status" value="1"/>
</dbReference>
<comment type="similarity">
    <text evidence="8">Belongs to the MenA family. Type 1 subfamily.</text>
</comment>
<feature type="transmembrane region" description="Helical" evidence="8">
    <location>
        <begin position="29"/>
        <end position="46"/>
    </location>
</feature>
<dbReference type="Pfam" id="PF01040">
    <property type="entry name" value="UbiA"/>
    <property type="match status" value="1"/>
</dbReference>
<sequence length="312" mass="35012">MELLQLKMNENKIVINSFKAWFLASRPKTLTGAAVPVMIGTTLAFNQTGIEQFAVIPAILCFLFAFIMQIDANFINDYFDCQNGNDKSENRLGPKRACTEGWITLPAMKKAIVMTTILACVIGLPLIIYGGYGMLLVGLLCVLFCFLYTTKLSYFGLGELLVLIFFGIIPVCLTYYVIMPQAERNISLEVILASLACGFVIDTLLIVNNYRDRDNDRRDGKITLIVRVGEKWGPRLYLLSGLIGEILMLFVSINNSESAFAPTLLLGYLFLHFFTYERMLKIRKGKELNKVLGMTARNMFIFGILSTLAILI</sequence>
<feature type="transmembrane region" description="Helical" evidence="8">
    <location>
        <begin position="190"/>
        <end position="208"/>
    </location>
</feature>
<reference evidence="10 11" key="1">
    <citation type="submission" date="2009-11" db="EMBL/GenBank/DDBJ databases">
        <authorList>
            <person name="Weinstock G."/>
            <person name="Sodergren E."/>
            <person name="Clifton S."/>
            <person name="Fulton L."/>
            <person name="Fulton B."/>
            <person name="Courtney L."/>
            <person name="Fronick C."/>
            <person name="Harrison M."/>
            <person name="Strong C."/>
            <person name="Farmer C."/>
            <person name="Delahaunty K."/>
            <person name="Markovic C."/>
            <person name="Hall O."/>
            <person name="Minx P."/>
            <person name="Tomlinson C."/>
            <person name="Mitreva M."/>
            <person name="Nelson J."/>
            <person name="Hou S."/>
            <person name="Wollam A."/>
            <person name="Pepin K.H."/>
            <person name="Johnson M."/>
            <person name="Bhonagiri V."/>
            <person name="Nash W.E."/>
            <person name="Warren W."/>
            <person name="Chinwalla A."/>
            <person name="Mardis E.R."/>
            <person name="Wilson R.K."/>
        </authorList>
    </citation>
    <scope>NUCLEOTIDE SEQUENCE [LARGE SCALE GENOMIC DNA]</scope>
    <source>
        <strain evidence="10 11">F0302</strain>
    </source>
</reference>
<feature type="transmembrane region" description="Helical" evidence="8">
    <location>
        <begin position="236"/>
        <end position="253"/>
    </location>
</feature>
<dbReference type="STRING" id="649760.HMPREF0971_00125"/>
<dbReference type="InterPro" id="IPR004657">
    <property type="entry name" value="MenA"/>
</dbReference>
<dbReference type="GO" id="GO:0042371">
    <property type="term" value="P:vitamin K biosynthetic process"/>
    <property type="evidence" value="ECO:0007669"/>
    <property type="project" value="TreeGrafter"/>
</dbReference>
<gene>
    <name evidence="8 10" type="primary">menA</name>
    <name evidence="10" type="ORF">HMPREF0971_00125</name>
</gene>
<feature type="transmembrane region" description="Helical" evidence="8">
    <location>
        <begin position="160"/>
        <end position="178"/>
    </location>
</feature>